<dbReference type="AlphaFoldDB" id="X8CG94"/>
<name>X8CG94_MYCXE</name>
<evidence type="ECO:0000313" key="2">
    <source>
        <dbReference type="EMBL" id="EUA54821.1"/>
    </source>
</evidence>
<feature type="compositionally biased region" description="Basic residues" evidence="1">
    <location>
        <begin position="25"/>
        <end position="37"/>
    </location>
</feature>
<organism evidence="2">
    <name type="scientific">Mycobacterium xenopi 4042</name>
    <dbReference type="NCBI Taxonomy" id="1299334"/>
    <lineage>
        <taxon>Bacteria</taxon>
        <taxon>Bacillati</taxon>
        <taxon>Actinomycetota</taxon>
        <taxon>Actinomycetes</taxon>
        <taxon>Mycobacteriales</taxon>
        <taxon>Mycobacteriaceae</taxon>
        <taxon>Mycobacterium</taxon>
    </lineage>
</organism>
<gene>
    <name evidence="2" type="ORF">I553_1295</name>
</gene>
<comment type="caution">
    <text evidence="2">The sequence shown here is derived from an EMBL/GenBank/DDBJ whole genome shotgun (WGS) entry which is preliminary data.</text>
</comment>
<evidence type="ECO:0000256" key="1">
    <source>
        <dbReference type="SAM" id="MobiDB-lite"/>
    </source>
</evidence>
<feature type="region of interest" description="Disordered" evidence="1">
    <location>
        <begin position="25"/>
        <end position="45"/>
    </location>
</feature>
<sequence>MRRICRSSQIPILTKRRQRIVVLRAHRGTVHTRHPHPGGREQTRL</sequence>
<accession>X8CG94</accession>
<proteinExistence type="predicted"/>
<reference evidence="2" key="1">
    <citation type="submission" date="2014-01" db="EMBL/GenBank/DDBJ databases">
        <authorList>
            <person name="Brown-Elliot B."/>
            <person name="Wallace R."/>
            <person name="Lenaerts A."/>
            <person name="Ordway D."/>
            <person name="DeGroote M.A."/>
            <person name="Parker T."/>
            <person name="Sizemore C."/>
            <person name="Tallon L.J."/>
            <person name="Sadzewicz L.K."/>
            <person name="Sengamalay N."/>
            <person name="Fraser C.M."/>
            <person name="Hine E."/>
            <person name="Shefchek K.A."/>
            <person name="Das S.P."/>
            <person name="Tettelin H."/>
        </authorList>
    </citation>
    <scope>NUCLEOTIDE SEQUENCE [LARGE SCALE GENOMIC DNA]</scope>
    <source>
        <strain evidence="2">4042</strain>
    </source>
</reference>
<protein>
    <submittedName>
        <fullName evidence="2">Uncharacterized protein</fullName>
    </submittedName>
</protein>
<dbReference type="EMBL" id="JAOB01000032">
    <property type="protein sequence ID" value="EUA54821.1"/>
    <property type="molecule type" value="Genomic_DNA"/>
</dbReference>